<reference evidence="1" key="1">
    <citation type="submission" date="2022-02" db="EMBL/GenBank/DDBJ databases">
        <title>Plant Genome Project.</title>
        <authorList>
            <person name="Zhang R.-G."/>
        </authorList>
    </citation>
    <scope>NUCLEOTIDE SEQUENCE</scope>
    <source>
        <strain evidence="1">AT1</strain>
    </source>
</reference>
<dbReference type="Proteomes" id="UP001062846">
    <property type="component" value="Chromosome 5"/>
</dbReference>
<proteinExistence type="predicted"/>
<comment type="caution">
    <text evidence="1">The sequence shown here is derived from an EMBL/GenBank/DDBJ whole genome shotgun (WGS) entry which is preliminary data.</text>
</comment>
<dbReference type="EMBL" id="CM046392">
    <property type="protein sequence ID" value="KAI8556921.1"/>
    <property type="molecule type" value="Genomic_DNA"/>
</dbReference>
<organism evidence="1 2">
    <name type="scientific">Rhododendron molle</name>
    <name type="common">Chinese azalea</name>
    <name type="synonym">Azalea mollis</name>
    <dbReference type="NCBI Taxonomy" id="49168"/>
    <lineage>
        <taxon>Eukaryota</taxon>
        <taxon>Viridiplantae</taxon>
        <taxon>Streptophyta</taxon>
        <taxon>Embryophyta</taxon>
        <taxon>Tracheophyta</taxon>
        <taxon>Spermatophyta</taxon>
        <taxon>Magnoliopsida</taxon>
        <taxon>eudicotyledons</taxon>
        <taxon>Gunneridae</taxon>
        <taxon>Pentapetalae</taxon>
        <taxon>asterids</taxon>
        <taxon>Ericales</taxon>
        <taxon>Ericaceae</taxon>
        <taxon>Ericoideae</taxon>
        <taxon>Rhodoreae</taxon>
        <taxon>Rhododendron</taxon>
    </lineage>
</organism>
<protein>
    <submittedName>
        <fullName evidence="1">Uncharacterized protein</fullName>
    </submittedName>
</protein>
<name>A0ACC0NVB4_RHOML</name>
<gene>
    <name evidence="1" type="ORF">RHMOL_Rhmol05G0294200</name>
</gene>
<evidence type="ECO:0000313" key="2">
    <source>
        <dbReference type="Proteomes" id="UP001062846"/>
    </source>
</evidence>
<evidence type="ECO:0000313" key="1">
    <source>
        <dbReference type="EMBL" id="KAI8556921.1"/>
    </source>
</evidence>
<sequence>MILLRNSSCIIEEVNVTSFQSEPEAFKHLKNNLGTTIRQRLMELLEKTRTVESAIEVADQTIDTLKLLNESNSGLTIVCENMLNGAKQLRDAFHKLGNEMHHVY</sequence>
<accession>A0ACC0NVB4</accession>
<keyword evidence="2" id="KW-1185">Reference proteome</keyword>